<dbReference type="Proteomes" id="UP001078443">
    <property type="component" value="Unassembled WGS sequence"/>
</dbReference>
<proteinExistence type="predicted"/>
<feature type="transmembrane region" description="Helical" evidence="6">
    <location>
        <begin position="75"/>
        <end position="94"/>
    </location>
</feature>
<evidence type="ECO:0000256" key="4">
    <source>
        <dbReference type="ARBA" id="ARBA00022989"/>
    </source>
</evidence>
<feature type="transmembrane region" description="Helical" evidence="6">
    <location>
        <begin position="207"/>
        <end position="225"/>
    </location>
</feature>
<evidence type="ECO:0000259" key="7">
    <source>
        <dbReference type="PROSITE" id="PS50850"/>
    </source>
</evidence>
<comment type="caution">
    <text evidence="8">The sequence shown here is derived from an EMBL/GenBank/DDBJ whole genome shotgun (WGS) entry which is preliminary data.</text>
</comment>
<dbReference type="PANTHER" id="PTHR23514:SF13">
    <property type="entry name" value="INNER MEMBRANE PROTEIN YBJJ"/>
    <property type="match status" value="1"/>
</dbReference>
<keyword evidence="3 6" id="KW-0812">Transmembrane</keyword>
<evidence type="ECO:0000256" key="1">
    <source>
        <dbReference type="ARBA" id="ARBA00004651"/>
    </source>
</evidence>
<dbReference type="RefSeq" id="WP_268042162.1">
    <property type="nucleotide sequence ID" value="NZ_JAPQER010000008.1"/>
</dbReference>
<keyword evidence="2" id="KW-0813">Transport</keyword>
<sequence>MNKKLSTITTITFIFSVTFLVSVCDNLRGPYAPSIKYFFSANDTQIGFMFIICSLGYMIFSYICGILCEKFDHKLIIYIGFIICIFSIIKICIGSNFTDFLIGMFFLNAGEAFIIISFNTLVSLMNISFKAVIINLMHFSYGFGAAFIQKKSGFLLSNNISFIYVHFILAILFLVALIKFVTINIPNFKNTKLTNSINNKIIFKNKLLYFYMLSLGLYMAAETATSNWLFTFMKGAYSYDENTSSFYLSLFFILLSLGRIIGGYIAEKFGYVKTSFISLFIGFFLYTTGYILRENGIILISISGLFFSIVFPTMLLNIKYTFNKNISYITSIIISFSSVCCISINFLIGTLSDFIGIYKAFYSVPVCLFISSVFLFFIYTSK</sequence>
<protein>
    <submittedName>
        <fullName evidence="8">MFS transporter</fullName>
    </submittedName>
</protein>
<feature type="transmembrane region" description="Helical" evidence="6">
    <location>
        <begin position="328"/>
        <end position="348"/>
    </location>
</feature>
<dbReference type="Gene3D" id="1.20.1250.20">
    <property type="entry name" value="MFS general substrate transporter like domains"/>
    <property type="match status" value="2"/>
</dbReference>
<gene>
    <name evidence="8" type="ORF">OW763_15055</name>
</gene>
<evidence type="ECO:0000256" key="2">
    <source>
        <dbReference type="ARBA" id="ARBA00022448"/>
    </source>
</evidence>
<name>A0ABT4D6L6_9CLOT</name>
<feature type="transmembrane region" description="Helical" evidence="6">
    <location>
        <begin position="298"/>
        <end position="316"/>
    </location>
</feature>
<dbReference type="Pfam" id="PF07690">
    <property type="entry name" value="MFS_1"/>
    <property type="match status" value="1"/>
</dbReference>
<dbReference type="PROSITE" id="PS50850">
    <property type="entry name" value="MFS"/>
    <property type="match status" value="1"/>
</dbReference>
<accession>A0ABT4D6L6</accession>
<dbReference type="InterPro" id="IPR020846">
    <property type="entry name" value="MFS_dom"/>
</dbReference>
<keyword evidence="9" id="KW-1185">Reference proteome</keyword>
<feature type="transmembrane region" description="Helical" evidence="6">
    <location>
        <begin position="48"/>
        <end position="68"/>
    </location>
</feature>
<dbReference type="EMBL" id="JAPQER010000008">
    <property type="protein sequence ID" value="MCY6485648.1"/>
    <property type="molecule type" value="Genomic_DNA"/>
</dbReference>
<feature type="transmembrane region" description="Helical" evidence="6">
    <location>
        <begin position="360"/>
        <end position="379"/>
    </location>
</feature>
<dbReference type="SUPFAM" id="SSF103473">
    <property type="entry name" value="MFS general substrate transporter"/>
    <property type="match status" value="1"/>
</dbReference>
<dbReference type="InterPro" id="IPR051788">
    <property type="entry name" value="MFS_Transporter"/>
</dbReference>
<feature type="transmembrane region" description="Helical" evidence="6">
    <location>
        <begin position="129"/>
        <end position="148"/>
    </location>
</feature>
<keyword evidence="5 6" id="KW-0472">Membrane</keyword>
<reference evidence="8" key="1">
    <citation type="submission" date="2022-12" db="EMBL/GenBank/DDBJ databases">
        <authorList>
            <person name="Wang J."/>
        </authorList>
    </citation>
    <scope>NUCLEOTIDE SEQUENCE</scope>
    <source>
        <strain evidence="8">HY-45-18</strain>
    </source>
</reference>
<feature type="transmembrane region" description="Helical" evidence="6">
    <location>
        <begin position="245"/>
        <end position="262"/>
    </location>
</feature>
<evidence type="ECO:0000256" key="5">
    <source>
        <dbReference type="ARBA" id="ARBA00023136"/>
    </source>
</evidence>
<evidence type="ECO:0000256" key="6">
    <source>
        <dbReference type="SAM" id="Phobius"/>
    </source>
</evidence>
<dbReference type="InterPro" id="IPR011701">
    <property type="entry name" value="MFS"/>
</dbReference>
<keyword evidence="4 6" id="KW-1133">Transmembrane helix</keyword>
<feature type="transmembrane region" description="Helical" evidence="6">
    <location>
        <begin position="160"/>
        <end position="186"/>
    </location>
</feature>
<evidence type="ECO:0000256" key="3">
    <source>
        <dbReference type="ARBA" id="ARBA00022692"/>
    </source>
</evidence>
<feature type="domain" description="Major facilitator superfamily (MFS) profile" evidence="7">
    <location>
        <begin position="4"/>
        <end position="382"/>
    </location>
</feature>
<feature type="transmembrane region" description="Helical" evidence="6">
    <location>
        <begin position="274"/>
        <end position="292"/>
    </location>
</feature>
<evidence type="ECO:0000313" key="9">
    <source>
        <dbReference type="Proteomes" id="UP001078443"/>
    </source>
</evidence>
<organism evidence="8 9">
    <name type="scientific">Clostridium aestuarii</name>
    <dbReference type="NCBI Taxonomy" id="338193"/>
    <lineage>
        <taxon>Bacteria</taxon>
        <taxon>Bacillati</taxon>
        <taxon>Bacillota</taxon>
        <taxon>Clostridia</taxon>
        <taxon>Eubacteriales</taxon>
        <taxon>Clostridiaceae</taxon>
        <taxon>Clostridium</taxon>
    </lineage>
</organism>
<dbReference type="PANTHER" id="PTHR23514">
    <property type="entry name" value="BYPASS OF STOP CODON PROTEIN 6"/>
    <property type="match status" value="1"/>
</dbReference>
<evidence type="ECO:0000313" key="8">
    <source>
        <dbReference type="EMBL" id="MCY6485648.1"/>
    </source>
</evidence>
<feature type="transmembrane region" description="Helical" evidence="6">
    <location>
        <begin position="100"/>
        <end position="122"/>
    </location>
</feature>
<comment type="subcellular location">
    <subcellularLocation>
        <location evidence="1">Cell membrane</location>
        <topology evidence="1">Multi-pass membrane protein</topology>
    </subcellularLocation>
</comment>
<dbReference type="InterPro" id="IPR036259">
    <property type="entry name" value="MFS_trans_sf"/>
</dbReference>